<reference evidence="7 8" key="1">
    <citation type="submission" date="2019-05" db="EMBL/GenBank/DDBJ databases">
        <title>Marivita sp. nov. isolated from sea sediment.</title>
        <authorList>
            <person name="Kim W."/>
        </authorList>
    </citation>
    <scope>NUCLEOTIDE SEQUENCE [LARGE SCALE GENOMIC DNA]</scope>
    <source>
        <strain evidence="7 8">CAU 1492</strain>
    </source>
</reference>
<dbReference type="Proteomes" id="UP001191082">
    <property type="component" value="Unassembled WGS sequence"/>
</dbReference>
<keyword evidence="3 5" id="KW-1133">Transmembrane helix</keyword>
<accession>A0ABY2XCB4</accession>
<evidence type="ECO:0000313" key="7">
    <source>
        <dbReference type="EMBL" id="TMV14660.1"/>
    </source>
</evidence>
<evidence type="ECO:0000256" key="3">
    <source>
        <dbReference type="ARBA" id="ARBA00022989"/>
    </source>
</evidence>
<evidence type="ECO:0000259" key="6">
    <source>
        <dbReference type="Pfam" id="PF04893"/>
    </source>
</evidence>
<sequence>MPVTADITATYRGPGRVMDRLLAAGQREDRALALLMGFCALMFVAQMPRLAREAHFTGQELNMLMGGALLGWVFMAPLGLYALAALTHLIARLLGGKGSWYGARLALFWALLASTPLLLLHGLVAGFIGSGPALQLVGLIWLVVFLWFWGRCLWRAERGDYDAV</sequence>
<feature type="transmembrane region" description="Helical" evidence="5">
    <location>
        <begin position="106"/>
        <end position="128"/>
    </location>
</feature>
<feature type="transmembrane region" description="Helical" evidence="5">
    <location>
        <begin position="31"/>
        <end position="49"/>
    </location>
</feature>
<gene>
    <name evidence="7" type="ORF">FGK64_01365</name>
</gene>
<dbReference type="EMBL" id="VCPC01000001">
    <property type="protein sequence ID" value="TMV14660.1"/>
    <property type="molecule type" value="Genomic_DNA"/>
</dbReference>
<evidence type="ECO:0000256" key="5">
    <source>
        <dbReference type="SAM" id="Phobius"/>
    </source>
</evidence>
<feature type="transmembrane region" description="Helical" evidence="5">
    <location>
        <begin position="134"/>
        <end position="154"/>
    </location>
</feature>
<keyword evidence="4 5" id="KW-0472">Membrane</keyword>
<feature type="domain" description="Yip1" evidence="6">
    <location>
        <begin position="32"/>
        <end position="148"/>
    </location>
</feature>
<comment type="subcellular location">
    <subcellularLocation>
        <location evidence="1">Membrane</location>
        <topology evidence="1">Multi-pass membrane protein</topology>
    </subcellularLocation>
</comment>
<protein>
    <submittedName>
        <fullName evidence="7">YIP1 family protein</fullName>
    </submittedName>
</protein>
<dbReference type="InterPro" id="IPR006977">
    <property type="entry name" value="Yip1_dom"/>
</dbReference>
<evidence type="ECO:0000313" key="8">
    <source>
        <dbReference type="Proteomes" id="UP001191082"/>
    </source>
</evidence>
<organism evidence="7 8">
    <name type="scientific">Arenibacterium halophilum</name>
    <dbReference type="NCBI Taxonomy" id="2583821"/>
    <lineage>
        <taxon>Bacteria</taxon>
        <taxon>Pseudomonadati</taxon>
        <taxon>Pseudomonadota</taxon>
        <taxon>Alphaproteobacteria</taxon>
        <taxon>Rhodobacterales</taxon>
        <taxon>Paracoccaceae</taxon>
        <taxon>Arenibacterium</taxon>
    </lineage>
</organism>
<name>A0ABY2XCB4_9RHOB</name>
<feature type="transmembrane region" description="Helical" evidence="5">
    <location>
        <begin position="69"/>
        <end position="94"/>
    </location>
</feature>
<comment type="caution">
    <text evidence="7">The sequence shown here is derived from an EMBL/GenBank/DDBJ whole genome shotgun (WGS) entry which is preliminary data.</text>
</comment>
<dbReference type="RefSeq" id="WP_138862011.1">
    <property type="nucleotide sequence ID" value="NZ_VCPC01000001.1"/>
</dbReference>
<evidence type="ECO:0000256" key="2">
    <source>
        <dbReference type="ARBA" id="ARBA00022692"/>
    </source>
</evidence>
<proteinExistence type="predicted"/>
<keyword evidence="8" id="KW-1185">Reference proteome</keyword>
<evidence type="ECO:0000256" key="1">
    <source>
        <dbReference type="ARBA" id="ARBA00004141"/>
    </source>
</evidence>
<keyword evidence="2 5" id="KW-0812">Transmembrane</keyword>
<evidence type="ECO:0000256" key="4">
    <source>
        <dbReference type="ARBA" id="ARBA00023136"/>
    </source>
</evidence>
<dbReference type="Pfam" id="PF04893">
    <property type="entry name" value="Yip1"/>
    <property type="match status" value="1"/>
</dbReference>